<dbReference type="GO" id="GO:0004525">
    <property type="term" value="F:ribonuclease III activity"/>
    <property type="evidence" value="ECO:0007669"/>
    <property type="project" value="InterPro"/>
</dbReference>
<sequence>MELNDRFEDADEEEYLLKIAPGNGRLGRSEKRRGRLRGLAEETKPKWDDRKHEITPMDIEADCIMDDGDNLEEDEILDNTTTAAKEVIFDEKKFFSAPKFPGRVLEEAKAMIYDRIEDALRRLEAENGNEVFLKYRQERRKKAKTDKDKQQQRLQRNLDDFLVRGDPRDYQIQLLNIALKTNTIVNLGTGTGKTMIALMCIKEIRATDQEHKQTLFLVPSVALAIQHSLTLQANFPNYKIESAYCEKSGSQNSKKRLMNCDIIVATHGAIMDLLMHYGDMFSLNRFNLVVIDECHYACGSHPYRLLMNKFYHTLPPKDRPHILGLTASPLISFSENYSDEQLSGLLDNLEGTLDATLVSASGLQESFSEHLMLSLQSKTIEEEVLHFQSTNRGRSIPSAKNLLLLPSRYREFEQLEYLYKEVGPLVLRIYSQVVRRELSQNFFESESNEQFARAREYLKSVEDFCDQEVQTLPAMGRTDKLLALEELVENLIENNEDERATGLVFVERRIMAVALHCYFSHKRDVLLKGDGWKIAVDARRDLRNTEKERLESLPYEHSSDFEDSTDDPLHVHCPGNNRKRKVELLNPQLTLEGLRVVERGTGQNPKSKKRSSRLESSRVYSVVLVRNPTHIFNSLSLAQHKLKDTEMTKVQDTWVHKDTNLRETLAALRSGDVNLLFATSVVEEGLDVKACSFVVAFDGINSVKGYIQMKGRARHENAKFFLLHDPLASERKQLDLPTAREMERRVDYIIEKRMRASDEDAVLFCPEPSPLIDGNSEPNELSAIQSGLYKVGEAAVDFHTAKSLLHRYYVSLPMEDMVRQKKALLTAYLPSFDNDKLELPTHIPHSARTVLLPDEYKGRSKKEKEKILSLMAVVRLHRHGLLNERLLPLNKKDMHRRILNLLSAEIQRSVHVPKQRQVVNSDESVREFYVYPMRQHGTLLSLFEGQLKGQGHMLGLLTLDPIHTFEATTVHHKEFGHVTLSLGEPTVVVCTPDQCQIFKEIFSLLFNHRWSRRSRDLFYEFRDRNEAEHLIQPYFVAILSRTLSLDFEMMAHIIDETKRTFQQRQEAVAQTVRASTMPSPRIWSPVYSEFRQYVVSGSSEKTCNHPFPRTDEGIDCFRDYYKSKYGLLVQEDEPLFEARCFWTCNTSLRVSPIQESDSSHDALALRSILLPPSLCVEAPLADPHIALLSLFLPQFLFLFERNRIVEGFLRHCELEAPILGSYCRRVDAELLATVLTAKSCNREDNYDTWEWLGDAVLKLLQSDSLLKSQKPKGFVEFLHEGDLSLLRSAMGSNERLAKVCTRFGIEKFVMAAPLARGKWIPSPLRVRKDNNATRELSETRHKTMADIVEALLGLIYIKFGYDACREVGQELEISLEFSDLDSTAVGVDHKNRDLENAVYSCTDYKHFQSPQLLEEAFTHPSAINTTVPSYQRLEWIGDAVICLCAREWLFRQCSDDLKLKDLVMMEDAVVSNETLALLSMKHGLPHYLNHRDQMLPGRLESYFSRVQGGSGLWNTDPPKTVSDLVESLMGAIHIDGGYEAGQAAAKKILAPIFEIVISTAMESKSTLVNTLMHPKRALQEVTGELLDLTSMNEVACASNASDSIRVLYHERWDHPNHHGASNISTLTFLNNPIIGVADESLSISRNRACLLIVQALNEHPKLKERVAQCQSRIASLTTSPFQADASTEED</sequence>
<evidence type="ECO:0000313" key="10">
    <source>
        <dbReference type="EMBL" id="KAG7370995.1"/>
    </source>
</evidence>
<protein>
    <submittedName>
        <fullName evidence="10">RNA helicase</fullName>
    </submittedName>
</protein>
<dbReference type="Pfam" id="PF00271">
    <property type="entry name" value="Helicase_C"/>
    <property type="match status" value="1"/>
</dbReference>
<gene>
    <name evidence="10" type="ORF">IV203_019565</name>
</gene>
<reference evidence="10" key="2">
    <citation type="submission" date="2021-04" db="EMBL/GenBank/DDBJ databases">
        <authorList>
            <person name="Podell S."/>
        </authorList>
    </citation>
    <scope>NUCLEOTIDE SEQUENCE</scope>
    <source>
        <strain evidence="10">Hildebrandi</strain>
    </source>
</reference>
<evidence type="ECO:0000256" key="1">
    <source>
        <dbReference type="ARBA" id="ARBA00022737"/>
    </source>
</evidence>
<keyword evidence="2" id="KW-0547">Nucleotide-binding</keyword>
<feature type="domain" description="RNase III" evidence="6">
    <location>
        <begin position="1407"/>
        <end position="1537"/>
    </location>
</feature>
<keyword evidence="5" id="KW-0694">RNA-binding</keyword>
<dbReference type="PANTHER" id="PTHR14950:SF37">
    <property type="entry name" value="ENDORIBONUCLEASE DICER"/>
    <property type="match status" value="1"/>
</dbReference>
<keyword evidence="10" id="KW-0347">Helicase</keyword>
<dbReference type="SMART" id="SM00490">
    <property type="entry name" value="HELICc"/>
    <property type="match status" value="1"/>
</dbReference>
<comment type="caution">
    <text evidence="10">The sequence shown here is derived from an EMBL/GenBank/DDBJ whole genome shotgun (WGS) entry which is preliminary data.</text>
</comment>
<evidence type="ECO:0000259" key="9">
    <source>
        <dbReference type="PROSITE" id="PS51327"/>
    </source>
</evidence>
<dbReference type="GO" id="GO:0004386">
    <property type="term" value="F:helicase activity"/>
    <property type="evidence" value="ECO:0007669"/>
    <property type="project" value="UniProtKB-KW"/>
</dbReference>
<dbReference type="EMBL" id="JAGRRH010000004">
    <property type="protein sequence ID" value="KAG7370995.1"/>
    <property type="molecule type" value="Genomic_DNA"/>
</dbReference>
<feature type="domain" description="Dicer dsRNA-binding fold" evidence="9">
    <location>
        <begin position="801"/>
        <end position="896"/>
    </location>
</feature>
<evidence type="ECO:0000259" key="6">
    <source>
        <dbReference type="PROSITE" id="PS50142"/>
    </source>
</evidence>
<keyword evidence="3" id="KW-0378">Hydrolase</keyword>
<keyword evidence="11" id="KW-1185">Reference proteome</keyword>
<dbReference type="GO" id="GO:0006396">
    <property type="term" value="P:RNA processing"/>
    <property type="evidence" value="ECO:0007669"/>
    <property type="project" value="InterPro"/>
</dbReference>
<organism evidence="10 11">
    <name type="scientific">Nitzschia inconspicua</name>
    <dbReference type="NCBI Taxonomy" id="303405"/>
    <lineage>
        <taxon>Eukaryota</taxon>
        <taxon>Sar</taxon>
        <taxon>Stramenopiles</taxon>
        <taxon>Ochrophyta</taxon>
        <taxon>Bacillariophyta</taxon>
        <taxon>Bacillariophyceae</taxon>
        <taxon>Bacillariophycidae</taxon>
        <taxon>Bacillariales</taxon>
        <taxon>Bacillariaceae</taxon>
        <taxon>Nitzschia</taxon>
    </lineage>
</organism>
<feature type="domain" description="Helicase ATP-binding" evidence="7">
    <location>
        <begin position="174"/>
        <end position="347"/>
    </location>
</feature>
<keyword evidence="1" id="KW-0677">Repeat</keyword>
<dbReference type="Pfam" id="PF00636">
    <property type="entry name" value="Ribonuclease_3"/>
    <property type="match status" value="2"/>
</dbReference>
<proteinExistence type="inferred from homology"/>
<dbReference type="SMART" id="SM00535">
    <property type="entry name" value="RIBOc"/>
    <property type="match status" value="2"/>
</dbReference>
<dbReference type="PROSITE" id="PS51194">
    <property type="entry name" value="HELICASE_CTER"/>
    <property type="match status" value="1"/>
</dbReference>
<dbReference type="GO" id="GO:0005524">
    <property type="term" value="F:ATP binding"/>
    <property type="evidence" value="ECO:0007669"/>
    <property type="project" value="UniProtKB-KW"/>
</dbReference>
<dbReference type="PROSITE" id="PS51192">
    <property type="entry name" value="HELICASE_ATP_BIND_1"/>
    <property type="match status" value="1"/>
</dbReference>
<dbReference type="Proteomes" id="UP000693970">
    <property type="component" value="Unassembled WGS sequence"/>
</dbReference>
<evidence type="ECO:0000259" key="8">
    <source>
        <dbReference type="PROSITE" id="PS51194"/>
    </source>
</evidence>
<dbReference type="InterPro" id="IPR000999">
    <property type="entry name" value="RNase_III_dom"/>
</dbReference>
<dbReference type="PANTHER" id="PTHR14950">
    <property type="entry name" value="DICER-RELATED"/>
    <property type="match status" value="1"/>
</dbReference>
<accession>A0A9K3M017</accession>
<comment type="similarity">
    <text evidence="5">Belongs to the helicase family. Dicer subfamily.</text>
</comment>
<evidence type="ECO:0000256" key="4">
    <source>
        <dbReference type="ARBA" id="ARBA00022840"/>
    </source>
</evidence>
<dbReference type="InterPro" id="IPR014001">
    <property type="entry name" value="Helicase_ATP-bd"/>
</dbReference>
<dbReference type="PROSITE" id="PS51327">
    <property type="entry name" value="DICER_DSRBF"/>
    <property type="match status" value="1"/>
</dbReference>
<dbReference type="InterPro" id="IPR001650">
    <property type="entry name" value="Helicase_C-like"/>
</dbReference>
<evidence type="ECO:0000256" key="5">
    <source>
        <dbReference type="PROSITE-ProRule" id="PRU00657"/>
    </source>
</evidence>
<name>A0A9K3M017_9STRA</name>
<evidence type="ECO:0000313" key="11">
    <source>
        <dbReference type="Proteomes" id="UP000693970"/>
    </source>
</evidence>
<dbReference type="GO" id="GO:0003723">
    <property type="term" value="F:RNA binding"/>
    <property type="evidence" value="ECO:0007669"/>
    <property type="project" value="UniProtKB-UniRule"/>
</dbReference>
<dbReference type="SMART" id="SM00487">
    <property type="entry name" value="DEXDc"/>
    <property type="match status" value="1"/>
</dbReference>
<feature type="domain" description="RNase III" evidence="6">
    <location>
        <begin position="1219"/>
        <end position="1360"/>
    </location>
</feature>
<dbReference type="PROSITE" id="PS50142">
    <property type="entry name" value="RNASE_3_2"/>
    <property type="match status" value="2"/>
</dbReference>
<dbReference type="Pfam" id="PF00270">
    <property type="entry name" value="DEAD"/>
    <property type="match status" value="1"/>
</dbReference>
<dbReference type="OrthoDB" id="67027at2759"/>
<evidence type="ECO:0000256" key="2">
    <source>
        <dbReference type="ARBA" id="ARBA00022741"/>
    </source>
</evidence>
<dbReference type="CDD" id="cd00593">
    <property type="entry name" value="RIBOc"/>
    <property type="match status" value="2"/>
</dbReference>
<dbReference type="InterPro" id="IPR005034">
    <property type="entry name" value="Dicer_dimerisation"/>
</dbReference>
<keyword evidence="4" id="KW-0067">ATP-binding</keyword>
<reference evidence="10" key="1">
    <citation type="journal article" date="2021" name="Sci. Rep.">
        <title>Diploid genomic architecture of Nitzschia inconspicua, an elite biomass production diatom.</title>
        <authorList>
            <person name="Oliver A."/>
            <person name="Podell S."/>
            <person name="Pinowska A."/>
            <person name="Traller J.C."/>
            <person name="Smith S.R."/>
            <person name="McClure R."/>
            <person name="Beliaev A."/>
            <person name="Bohutskyi P."/>
            <person name="Hill E.A."/>
            <person name="Rabines A."/>
            <person name="Zheng H."/>
            <person name="Allen L.Z."/>
            <person name="Kuo A."/>
            <person name="Grigoriev I.V."/>
            <person name="Allen A.E."/>
            <person name="Hazlebeck D."/>
            <person name="Allen E.E."/>
        </authorList>
    </citation>
    <scope>NUCLEOTIDE SEQUENCE</scope>
    <source>
        <strain evidence="10">Hildebrandi</strain>
    </source>
</reference>
<dbReference type="InterPro" id="IPR011545">
    <property type="entry name" value="DEAD/DEAH_box_helicase_dom"/>
</dbReference>
<feature type="domain" description="Helicase C-terminal" evidence="8">
    <location>
        <begin position="588"/>
        <end position="758"/>
    </location>
</feature>
<evidence type="ECO:0000256" key="3">
    <source>
        <dbReference type="ARBA" id="ARBA00022801"/>
    </source>
</evidence>
<evidence type="ECO:0000259" key="7">
    <source>
        <dbReference type="PROSITE" id="PS51192"/>
    </source>
</evidence>